<proteinExistence type="predicted"/>
<dbReference type="Proteomes" id="UP000824082">
    <property type="component" value="Unassembled WGS sequence"/>
</dbReference>
<comment type="caution">
    <text evidence="3">The sequence shown here is derived from an EMBL/GenBank/DDBJ whole genome shotgun (WGS) entry which is preliminary data.</text>
</comment>
<sequence length="474" mass="55030">MILKKECDFVFNSDNRWFHLYIPFDAETVLMAVLWLCLLIVVFHFFRKRTKLIQNFGVTTLLLLLGLVLVRLFMPIQLNYSKDIPSVLLGRISSFFCDTQLFVLPGLSVGVTPLHLVLAVWLAGIVISLVQFLWYTRKCLKAYLETTRDPLPEETELLEQVQKEFHGGRPARMYHAMVLSPMTYGYFRPTILLPMSQLYTRDELRCVLLHEFTHRYHRDSWIKLLVQILCCLFWWNPLMYLFRQDVNQTLELHCDASVCARLTPSEQCDYLQAIVGTMSFSHSVQKRVKEKATTASRLSSQTQQEMIAQRMELLVKINERSKHTKWYYVVTVFVMMAALLCTYLFAFSSQSQEFNRLEYYTSGVAVNQENSYLVEYPEGCYFLAVKGQLDSPYALQTLTPLENSALVEQALNERGLEVKTVDKEGFLEVLALSGSQDPESDYLFWAYMYFPDLLTPEERDAFSIEEYGGDHTAL</sequence>
<protein>
    <submittedName>
        <fullName evidence="3">M56 family metallopeptidase</fullName>
    </submittedName>
</protein>
<gene>
    <name evidence="3" type="ORF">IAD19_03520</name>
</gene>
<keyword evidence="1" id="KW-1133">Transmembrane helix</keyword>
<dbReference type="InterPro" id="IPR008756">
    <property type="entry name" value="Peptidase_M56"/>
</dbReference>
<evidence type="ECO:0000259" key="2">
    <source>
        <dbReference type="Pfam" id="PF05569"/>
    </source>
</evidence>
<accession>A0A9D1IRX9</accession>
<dbReference type="PANTHER" id="PTHR34978">
    <property type="entry name" value="POSSIBLE SENSOR-TRANSDUCER PROTEIN BLAR"/>
    <property type="match status" value="1"/>
</dbReference>
<dbReference type="AlphaFoldDB" id="A0A9D1IRX9"/>
<feature type="transmembrane region" description="Helical" evidence="1">
    <location>
        <begin position="58"/>
        <end position="78"/>
    </location>
</feature>
<organism evidence="3 4">
    <name type="scientific">Candidatus Egerieicola faecale</name>
    <dbReference type="NCBI Taxonomy" id="2840774"/>
    <lineage>
        <taxon>Bacteria</taxon>
        <taxon>Bacillati</taxon>
        <taxon>Bacillota</taxon>
        <taxon>Clostridia</taxon>
        <taxon>Eubacteriales</taxon>
        <taxon>Oscillospiraceae</taxon>
        <taxon>Oscillospiraceae incertae sedis</taxon>
        <taxon>Candidatus Egerieicola</taxon>
    </lineage>
</organism>
<dbReference type="CDD" id="cd07341">
    <property type="entry name" value="M56_BlaR1_MecR1_like"/>
    <property type="match status" value="1"/>
</dbReference>
<dbReference type="EMBL" id="DVMX01000065">
    <property type="protein sequence ID" value="HIU41601.1"/>
    <property type="molecule type" value="Genomic_DNA"/>
</dbReference>
<reference evidence="3" key="2">
    <citation type="journal article" date="2021" name="PeerJ">
        <title>Extensive microbial diversity within the chicken gut microbiome revealed by metagenomics and culture.</title>
        <authorList>
            <person name="Gilroy R."/>
            <person name="Ravi A."/>
            <person name="Getino M."/>
            <person name="Pursley I."/>
            <person name="Horton D.L."/>
            <person name="Alikhan N.F."/>
            <person name="Baker D."/>
            <person name="Gharbi K."/>
            <person name="Hall N."/>
            <person name="Watson M."/>
            <person name="Adriaenssens E.M."/>
            <person name="Foster-Nyarko E."/>
            <person name="Jarju S."/>
            <person name="Secka A."/>
            <person name="Antonio M."/>
            <person name="Oren A."/>
            <person name="Chaudhuri R.R."/>
            <person name="La Ragione R."/>
            <person name="Hildebrand F."/>
            <person name="Pallen M.J."/>
        </authorList>
    </citation>
    <scope>NUCLEOTIDE SEQUENCE</scope>
    <source>
        <strain evidence="3">4509</strain>
    </source>
</reference>
<feature type="domain" description="Peptidase M56" evidence="2">
    <location>
        <begin position="115"/>
        <end position="292"/>
    </location>
</feature>
<feature type="transmembrane region" description="Helical" evidence="1">
    <location>
        <begin position="114"/>
        <end position="135"/>
    </location>
</feature>
<dbReference type="InterPro" id="IPR052173">
    <property type="entry name" value="Beta-lactam_resp_regulator"/>
</dbReference>
<reference evidence="3" key="1">
    <citation type="submission" date="2020-10" db="EMBL/GenBank/DDBJ databases">
        <authorList>
            <person name="Gilroy R."/>
        </authorList>
    </citation>
    <scope>NUCLEOTIDE SEQUENCE</scope>
    <source>
        <strain evidence="3">4509</strain>
    </source>
</reference>
<evidence type="ECO:0000256" key="1">
    <source>
        <dbReference type="SAM" id="Phobius"/>
    </source>
</evidence>
<feature type="transmembrane region" description="Helical" evidence="1">
    <location>
        <begin position="326"/>
        <end position="346"/>
    </location>
</feature>
<evidence type="ECO:0000313" key="3">
    <source>
        <dbReference type="EMBL" id="HIU41601.1"/>
    </source>
</evidence>
<keyword evidence="1" id="KW-0472">Membrane</keyword>
<name>A0A9D1IRX9_9FIRM</name>
<dbReference type="PANTHER" id="PTHR34978:SF3">
    <property type="entry name" value="SLR0241 PROTEIN"/>
    <property type="match status" value="1"/>
</dbReference>
<dbReference type="Pfam" id="PF05569">
    <property type="entry name" value="Peptidase_M56"/>
    <property type="match status" value="1"/>
</dbReference>
<evidence type="ECO:0000313" key="4">
    <source>
        <dbReference type="Proteomes" id="UP000824082"/>
    </source>
</evidence>
<keyword evidence="1" id="KW-0812">Transmembrane</keyword>
<feature type="transmembrane region" description="Helical" evidence="1">
    <location>
        <begin position="20"/>
        <end position="46"/>
    </location>
</feature>